<gene>
    <name evidence="3" type="ORF">JCM21714_3776</name>
</gene>
<dbReference type="Pfam" id="PF01255">
    <property type="entry name" value="Prenyltransf"/>
    <property type="match status" value="1"/>
</dbReference>
<dbReference type="SUPFAM" id="SSF64005">
    <property type="entry name" value="Undecaprenyl diphosphate synthase"/>
    <property type="match status" value="1"/>
</dbReference>
<dbReference type="PANTHER" id="PTHR10291">
    <property type="entry name" value="DEHYDRODOLICHYL DIPHOSPHATE SYNTHASE FAMILY MEMBER"/>
    <property type="match status" value="1"/>
</dbReference>
<dbReference type="STRING" id="1298598.JCM21714_3776"/>
<comment type="caution">
    <text evidence="3">The sequence shown here is derived from an EMBL/GenBank/DDBJ whole genome shotgun (WGS) entry which is preliminary data.</text>
</comment>
<name>W4VN36_9BACI</name>
<dbReference type="PANTHER" id="PTHR10291:SF0">
    <property type="entry name" value="DEHYDRODOLICHYL DIPHOSPHATE SYNTHASE 2"/>
    <property type="match status" value="1"/>
</dbReference>
<dbReference type="Gene3D" id="3.40.1180.10">
    <property type="entry name" value="Decaprenyl diphosphate synthase-like"/>
    <property type="match status" value="1"/>
</dbReference>
<dbReference type="InterPro" id="IPR001441">
    <property type="entry name" value="UPP_synth-like"/>
</dbReference>
<dbReference type="GO" id="GO:0045547">
    <property type="term" value="F:ditrans,polycis-polyprenyl diphosphate synthase [(2E,6E)-farnesyl diphosphate specific] activity"/>
    <property type="evidence" value="ECO:0007669"/>
    <property type="project" value="TreeGrafter"/>
</dbReference>
<organism evidence="3 4">
    <name type="scientific">Gracilibacillus boraciitolerans JCM 21714</name>
    <dbReference type="NCBI Taxonomy" id="1298598"/>
    <lineage>
        <taxon>Bacteria</taxon>
        <taxon>Bacillati</taxon>
        <taxon>Bacillota</taxon>
        <taxon>Bacilli</taxon>
        <taxon>Bacillales</taxon>
        <taxon>Bacillaceae</taxon>
        <taxon>Gracilibacillus</taxon>
    </lineage>
</organism>
<keyword evidence="2" id="KW-0808">Transferase</keyword>
<proteinExistence type="predicted"/>
<dbReference type="eggNOG" id="COG0020">
    <property type="taxonomic scope" value="Bacteria"/>
</dbReference>
<evidence type="ECO:0000313" key="4">
    <source>
        <dbReference type="Proteomes" id="UP000019102"/>
    </source>
</evidence>
<protein>
    <submittedName>
        <fullName evidence="3">Undecaprenyl diphosphate synthase</fullName>
    </submittedName>
</protein>
<evidence type="ECO:0000256" key="1">
    <source>
        <dbReference type="ARBA" id="ARBA00001946"/>
    </source>
</evidence>
<evidence type="ECO:0000256" key="2">
    <source>
        <dbReference type="ARBA" id="ARBA00022679"/>
    </source>
</evidence>
<dbReference type="AlphaFoldDB" id="W4VN36"/>
<accession>W4VN36</accession>
<dbReference type="EMBL" id="BAVS01000027">
    <property type="protein sequence ID" value="GAE94602.1"/>
    <property type="molecule type" value="Genomic_DNA"/>
</dbReference>
<dbReference type="GO" id="GO:0016094">
    <property type="term" value="P:polyprenol biosynthetic process"/>
    <property type="evidence" value="ECO:0007669"/>
    <property type="project" value="TreeGrafter"/>
</dbReference>
<dbReference type="Proteomes" id="UP000019102">
    <property type="component" value="Unassembled WGS sequence"/>
</dbReference>
<keyword evidence="4" id="KW-1185">Reference proteome</keyword>
<comment type="cofactor">
    <cofactor evidence="1">
        <name>Mg(2+)</name>
        <dbReference type="ChEBI" id="CHEBI:18420"/>
    </cofactor>
</comment>
<dbReference type="PROSITE" id="PS01066">
    <property type="entry name" value="UPP_SYNTHASE"/>
    <property type="match status" value="1"/>
</dbReference>
<sequence>MVQAAAHIIQDVKENKISIDQLDEKTLENYLYTRTLPDPDIVIRTGGEKRISNFLMWQSSMSELCFVDELFPDFKKPLFIKALKGVYHRKQALNI</sequence>
<evidence type="ECO:0000313" key="3">
    <source>
        <dbReference type="EMBL" id="GAE94602.1"/>
    </source>
</evidence>
<dbReference type="InterPro" id="IPR018520">
    <property type="entry name" value="UPP_synth-like_CS"/>
</dbReference>
<reference evidence="3 4" key="1">
    <citation type="journal article" date="2014" name="Genome Announc.">
        <title>Draft Genome Sequence of the Boron-Tolerant and Moderately Halotolerant Bacterium Gracilibacillus boraciitolerans JCM 21714T.</title>
        <authorList>
            <person name="Ahmed I."/>
            <person name="Oshima K."/>
            <person name="Suda W."/>
            <person name="Kitamura K."/>
            <person name="Iida T."/>
            <person name="Ohmori Y."/>
            <person name="Fujiwara T."/>
            <person name="Hattori M."/>
            <person name="Ohkuma M."/>
        </authorList>
    </citation>
    <scope>NUCLEOTIDE SEQUENCE [LARGE SCALE GENOMIC DNA]</scope>
    <source>
        <strain evidence="3 4">JCM 21714</strain>
    </source>
</reference>
<dbReference type="InterPro" id="IPR036424">
    <property type="entry name" value="UPP_synth-like_sf"/>
</dbReference>